<feature type="domain" description="Stealth protein CR3 conserved region 3" evidence="8">
    <location>
        <begin position="634"/>
        <end position="681"/>
    </location>
</feature>
<evidence type="ECO:0000256" key="3">
    <source>
        <dbReference type="ARBA" id="ARBA00023169"/>
    </source>
</evidence>
<reference evidence="10 11" key="1">
    <citation type="submission" date="2020-02" db="EMBL/GenBank/DDBJ databases">
        <title>Whole-genome analyses of novel actinobacteria.</title>
        <authorList>
            <person name="Sahin N."/>
        </authorList>
    </citation>
    <scope>NUCLEOTIDE SEQUENCE [LARGE SCALE GENOMIC DNA]</scope>
    <source>
        <strain evidence="10 11">A7024</strain>
    </source>
</reference>
<dbReference type="Pfam" id="PF17103">
    <property type="entry name" value="Stealth_CR4"/>
    <property type="match status" value="1"/>
</dbReference>
<dbReference type="GO" id="GO:0016757">
    <property type="term" value="F:glycosyltransferase activity"/>
    <property type="evidence" value="ECO:0007669"/>
    <property type="project" value="InterPro"/>
</dbReference>
<feature type="domain" description="Stealth protein CR1 conserved region 1" evidence="7">
    <location>
        <begin position="439"/>
        <end position="466"/>
    </location>
</feature>
<evidence type="ECO:0000256" key="1">
    <source>
        <dbReference type="ARBA" id="ARBA00007583"/>
    </source>
</evidence>
<feature type="non-terminal residue" evidence="10">
    <location>
        <position position="1"/>
    </location>
</feature>
<dbReference type="Gene3D" id="3.40.50.2000">
    <property type="entry name" value="Glycogen Phosphorylase B"/>
    <property type="match status" value="2"/>
</dbReference>
<dbReference type="GO" id="GO:0016772">
    <property type="term" value="F:transferase activity, transferring phosphorus-containing groups"/>
    <property type="evidence" value="ECO:0007669"/>
    <property type="project" value="InterPro"/>
</dbReference>
<keyword evidence="3" id="KW-0270">Exopolysaccharide synthesis</keyword>
<evidence type="ECO:0000256" key="4">
    <source>
        <dbReference type="SAM" id="MobiDB-lite"/>
    </source>
</evidence>
<dbReference type="InterPro" id="IPR031356">
    <property type="entry name" value="Stealth_CR4"/>
</dbReference>
<evidence type="ECO:0000256" key="2">
    <source>
        <dbReference type="ARBA" id="ARBA00022679"/>
    </source>
</evidence>
<feature type="region of interest" description="Disordered" evidence="4">
    <location>
        <begin position="220"/>
        <end position="243"/>
    </location>
</feature>
<evidence type="ECO:0000313" key="10">
    <source>
        <dbReference type="EMBL" id="NGN65095.1"/>
    </source>
</evidence>
<name>A0A6G4TYP0_9ACTN</name>
<protein>
    <submittedName>
        <fullName evidence="10">Glycosyltransferase</fullName>
    </submittedName>
</protein>
<feature type="domain" description="Glycosyl transferase family 1" evidence="5">
    <location>
        <begin position="19"/>
        <end position="173"/>
    </location>
</feature>
<dbReference type="GO" id="GO:0000271">
    <property type="term" value="P:polysaccharide biosynthetic process"/>
    <property type="evidence" value="ECO:0007669"/>
    <property type="project" value="UniProtKB-KW"/>
</dbReference>
<dbReference type="Pfam" id="PF17102">
    <property type="entry name" value="Stealth_CR3"/>
    <property type="match status" value="1"/>
</dbReference>
<feature type="domain" description="Stealth protein CR2 conserved region 2" evidence="6">
    <location>
        <begin position="483"/>
        <end position="589"/>
    </location>
</feature>
<keyword evidence="2 10" id="KW-0808">Transferase</keyword>
<proteinExistence type="inferred from homology"/>
<evidence type="ECO:0000259" key="7">
    <source>
        <dbReference type="Pfam" id="PF17101"/>
    </source>
</evidence>
<keyword evidence="11" id="KW-1185">Reference proteome</keyword>
<dbReference type="InterPro" id="IPR021520">
    <property type="entry name" value="Stealth_CR2"/>
</dbReference>
<evidence type="ECO:0000259" key="5">
    <source>
        <dbReference type="Pfam" id="PF00534"/>
    </source>
</evidence>
<dbReference type="InterPro" id="IPR031358">
    <property type="entry name" value="Stealth_CR1"/>
</dbReference>
<dbReference type="SUPFAM" id="SSF53756">
    <property type="entry name" value="UDP-Glycosyltransferase/glycogen phosphorylase"/>
    <property type="match status" value="1"/>
</dbReference>
<feature type="compositionally biased region" description="Low complexity" evidence="4">
    <location>
        <begin position="227"/>
        <end position="238"/>
    </location>
</feature>
<dbReference type="InterPro" id="IPR031357">
    <property type="entry name" value="Stealth_CR3"/>
</dbReference>
<organism evidence="10 11">
    <name type="scientific">Streptomyces coryli</name>
    <dbReference type="NCBI Taxonomy" id="1128680"/>
    <lineage>
        <taxon>Bacteria</taxon>
        <taxon>Bacillati</taxon>
        <taxon>Actinomycetota</taxon>
        <taxon>Actinomycetes</taxon>
        <taxon>Kitasatosporales</taxon>
        <taxon>Streptomycetaceae</taxon>
        <taxon>Streptomyces</taxon>
    </lineage>
</organism>
<dbReference type="AlphaFoldDB" id="A0A6G4TYP0"/>
<comment type="caution">
    <text evidence="10">The sequence shown here is derived from an EMBL/GenBank/DDBJ whole genome shotgun (WGS) entry which is preliminary data.</text>
</comment>
<dbReference type="EMBL" id="JAAKZV010000051">
    <property type="protein sequence ID" value="NGN65095.1"/>
    <property type="molecule type" value="Genomic_DNA"/>
</dbReference>
<gene>
    <name evidence="10" type="ORF">G5C51_14460</name>
</gene>
<evidence type="ECO:0000313" key="11">
    <source>
        <dbReference type="Proteomes" id="UP000481583"/>
    </source>
</evidence>
<dbReference type="InterPro" id="IPR047141">
    <property type="entry name" value="Stealth"/>
</dbReference>
<evidence type="ECO:0000259" key="6">
    <source>
        <dbReference type="Pfam" id="PF11380"/>
    </source>
</evidence>
<dbReference type="Pfam" id="PF11380">
    <property type="entry name" value="Stealth_CR2"/>
    <property type="match status" value="1"/>
</dbReference>
<accession>A0A6G4TYP0</accession>
<feature type="domain" description="Stealth protein CR4 conserved region 4" evidence="9">
    <location>
        <begin position="709"/>
        <end position="757"/>
    </location>
</feature>
<sequence>RLETISNAIPDGFRPRSSRTSKTIVVPRRLVPDKQVDHAITAFGKAVIEHPDWKLRIFGDGPLTGRMRRLVEELGLHDSVEIMGPTRHMTDEWAKAAFTVLPSETEGFGLVLVEAFAAGVPAVAYDVPTGPAEIIRHGVDGLLVEAADTEALAAAMARLMADEALLHRMGAAALEGATRFSAARINKTWERLFAELYATRRDPARLTARADRAGHRKAVTAGGGFQPSAPASKISPSAGGQRAREDELLAGDASLVRSAGQLAYVRDDLPAARAYEENLRLAADALEAADIPYVLLRDRDDSPHRRLAVDAALQADVRAALARAYPGQAVYAELLGPVTDAPGAVLAERLGGVGEVRGLRVCRPYLTSGRTLRYGPAFGCDIEFWPYDELLGGYTAPRRPAALGPTLRTVVPNAVTRVRDRAYPTLEDFNEPLVTDLDFPVDAVYTWVDDADPEWQERLNARRAELGLPPKPQAEVAGDASVRFRNRDELRYSLRSLAMYAPWIRTIYLVTDGQRPSWLKAEHPGLKIVDHRALWDDPAALPVFNSHAIESRLHHIEDLSEHFLYLNDDFFLGRPVAPNRFFRSNGNSRFFWSPTAIPAGEATPTDEGYFAAAKNNRRLLKDRFGVTVTHGFLHAPYPLRRSVLSRITEEFAEPLARTSRSALRDWRDVSLVSSLHHHYGYLTGTAEPGGIRCGYVDTGRYEQQHLLTRLLANRAKDVFCLGEGAESEVPETEQAQVMRAFLEAYFPVKGPYERSSGVSE</sequence>
<comment type="similarity">
    <text evidence="1">Belongs to the stealth family.</text>
</comment>
<dbReference type="PANTHER" id="PTHR24045:SF0">
    <property type="entry name" value="N-ACETYLGLUCOSAMINE-1-PHOSPHOTRANSFERASE SUBUNITS ALPHA_BETA"/>
    <property type="match status" value="1"/>
</dbReference>
<dbReference type="PANTHER" id="PTHR24045">
    <property type="match status" value="1"/>
</dbReference>
<dbReference type="Pfam" id="PF17101">
    <property type="entry name" value="Stealth_CR1"/>
    <property type="match status" value="1"/>
</dbReference>
<dbReference type="Proteomes" id="UP000481583">
    <property type="component" value="Unassembled WGS sequence"/>
</dbReference>
<dbReference type="InterPro" id="IPR001296">
    <property type="entry name" value="Glyco_trans_1"/>
</dbReference>
<dbReference type="Pfam" id="PF00534">
    <property type="entry name" value="Glycos_transf_1"/>
    <property type="match status" value="1"/>
</dbReference>
<evidence type="ECO:0000259" key="8">
    <source>
        <dbReference type="Pfam" id="PF17102"/>
    </source>
</evidence>
<dbReference type="RefSeq" id="WP_165237192.1">
    <property type="nucleotide sequence ID" value="NZ_JAAKZV010000051.1"/>
</dbReference>
<evidence type="ECO:0000259" key="9">
    <source>
        <dbReference type="Pfam" id="PF17103"/>
    </source>
</evidence>